<feature type="compositionally biased region" description="Polar residues" evidence="1">
    <location>
        <begin position="202"/>
        <end position="213"/>
    </location>
</feature>
<gene>
    <name evidence="3" type="ORF">BCR37DRAFT_62231</name>
</gene>
<keyword evidence="4" id="KW-1185">Reference proteome</keyword>
<comment type="caution">
    <text evidence="3">The sequence shown here is derived from an EMBL/GenBank/DDBJ whole genome shotgun (WGS) entry which is preliminary data.</text>
</comment>
<organism evidence="3 4">
    <name type="scientific">Protomyces lactucae-debilis</name>
    <dbReference type="NCBI Taxonomy" id="2754530"/>
    <lineage>
        <taxon>Eukaryota</taxon>
        <taxon>Fungi</taxon>
        <taxon>Dikarya</taxon>
        <taxon>Ascomycota</taxon>
        <taxon>Taphrinomycotina</taxon>
        <taxon>Taphrinomycetes</taxon>
        <taxon>Taphrinales</taxon>
        <taxon>Protomycetaceae</taxon>
        <taxon>Protomyces</taxon>
    </lineage>
</organism>
<dbReference type="GeneID" id="63788995"/>
<dbReference type="OMA" id="RETICTR"/>
<feature type="region of interest" description="Disordered" evidence="1">
    <location>
        <begin position="878"/>
        <end position="910"/>
    </location>
</feature>
<protein>
    <submittedName>
        <fullName evidence="3">Sfi1 spindle body protein-domain-containing protein</fullName>
    </submittedName>
</protein>
<dbReference type="EMBL" id="MCFI01000012">
    <property type="protein sequence ID" value="ORY81009.1"/>
    <property type="molecule type" value="Genomic_DNA"/>
</dbReference>
<feature type="compositionally biased region" description="Basic and acidic residues" evidence="1">
    <location>
        <begin position="893"/>
        <end position="910"/>
    </location>
</feature>
<dbReference type="Pfam" id="PF08457">
    <property type="entry name" value="Sfi1"/>
    <property type="match status" value="1"/>
</dbReference>
<evidence type="ECO:0000313" key="3">
    <source>
        <dbReference type="EMBL" id="ORY81009.1"/>
    </source>
</evidence>
<feature type="region of interest" description="Disordered" evidence="1">
    <location>
        <begin position="120"/>
        <end position="175"/>
    </location>
</feature>
<dbReference type="InterPro" id="IPR013665">
    <property type="entry name" value="Sfi1_dom"/>
</dbReference>
<reference evidence="3 4" key="1">
    <citation type="submission" date="2016-07" db="EMBL/GenBank/DDBJ databases">
        <title>Pervasive Adenine N6-methylation of Active Genes in Fungi.</title>
        <authorList>
            <consortium name="DOE Joint Genome Institute"/>
            <person name="Mondo S.J."/>
            <person name="Dannebaum R.O."/>
            <person name="Kuo R.C."/>
            <person name="Labutti K."/>
            <person name="Haridas S."/>
            <person name="Kuo A."/>
            <person name="Salamov A."/>
            <person name="Ahrendt S.R."/>
            <person name="Lipzen A."/>
            <person name="Sullivan W."/>
            <person name="Andreopoulos W.B."/>
            <person name="Clum A."/>
            <person name="Lindquist E."/>
            <person name="Daum C."/>
            <person name="Ramamoorthy G.K."/>
            <person name="Gryganskyi A."/>
            <person name="Culley D."/>
            <person name="Magnuson J.K."/>
            <person name="James T.Y."/>
            <person name="O'Malley M.A."/>
            <person name="Stajich J.E."/>
            <person name="Spatafora J.W."/>
            <person name="Visel A."/>
            <person name="Grigoriev I.V."/>
        </authorList>
    </citation>
    <scope>NUCLEOTIDE SEQUENCE [LARGE SCALE GENOMIC DNA]</scope>
    <source>
        <strain evidence="3 4">12-1054</strain>
    </source>
</reference>
<dbReference type="RefSeq" id="XP_040724654.1">
    <property type="nucleotide sequence ID" value="XM_040872396.1"/>
</dbReference>
<dbReference type="AlphaFoldDB" id="A0A1Y2FAR9"/>
<feature type="domain" description="Sfi1 spindle body" evidence="2">
    <location>
        <begin position="374"/>
        <end position="846"/>
    </location>
</feature>
<dbReference type="Proteomes" id="UP000193685">
    <property type="component" value="Unassembled WGS sequence"/>
</dbReference>
<accession>A0A1Y2FAR9</accession>
<evidence type="ECO:0000313" key="4">
    <source>
        <dbReference type="Proteomes" id="UP000193685"/>
    </source>
</evidence>
<feature type="region of interest" description="Disordered" evidence="1">
    <location>
        <begin position="189"/>
        <end position="231"/>
    </location>
</feature>
<sequence>MPHHQKHTTLFSHQEHALLQQVVRQCLRKHTDNPGSLPSQPPQLGEALAALQVVQQELHIQEESDLGRHLWTLVCKLARLPGESWPEKLSFAAQAGAVGDPHDDADDEDEDEGNEAGIIAGYRSESASQQPELRRAKYGQRQSQHRSGYATASEVGPSSVIPSRRMNARAGNKSVLSQRLAFEEAEEAKRRDLQRIQKRRQPSATRAPSQVRSLSPPRMAQPQPFKEPQVTTAKQAELTRIYLDVESYRLGRLLEAVLDHWRSRFREHAYKKQEIRRLQHKQYEQAVRIDHTSVVQLAFNLWYDRTVRSLETSRIQGRRADYAFLDKHLYRWSLKVQQVKRQRWLDQIAAAQENQQAAFAAQRDARCLHDFALRWRTKLARHQIASKQAVRVYQRTTRKRSLKIWFCSACEQSLIAVHKDSLARQCLQAWRVKKQVREISLARVDASRDDMLLARFFECWAGKMIAHDEDGQVADEMVASRFLSHWRRSLALHEMAKPIVRRTNERLATQALIRWQSARAERKAVAKVGQFAKLSFIYQAWRRETICTRFTRDANFALAQRFFAAWQREAVLRQLQAEQDVDLASRALFAWTDKLRDASGASGSLAQAEFLLRQRQATRLRRTALDSWLIRLADHRSLETVADAEYNARTATWATEQLSMRFSKISAMRAEAKALDSVRLGSTFLKRWQISTRRKKEQDENTLVARYQHARESNYLIRGLQHWRTKAQVALTLRAQGEVFVRQSKLKAKQDVMTLWHQTATRRGAQFSEAGELDADGLLGRLVAALERKVSHYRENCADADALFQERENILYERMWTRWQDRYSVLVENQKKADARAERLRKAHERGTRHRLQRVLVNWLGKMRHQRGMLVANESGARLHSSGSWSGSAHSSILERRERSRAMEDGKWRS</sequence>
<name>A0A1Y2FAR9_PROLT</name>
<evidence type="ECO:0000256" key="1">
    <source>
        <dbReference type="SAM" id="MobiDB-lite"/>
    </source>
</evidence>
<evidence type="ECO:0000259" key="2">
    <source>
        <dbReference type="Pfam" id="PF08457"/>
    </source>
</evidence>
<feature type="compositionally biased region" description="Low complexity" evidence="1">
    <location>
        <begin position="880"/>
        <end position="892"/>
    </location>
</feature>
<proteinExistence type="predicted"/>